<organism evidence="1 2">
    <name type="scientific">Armillaria tabescens</name>
    <name type="common">Ringless honey mushroom</name>
    <name type="synonym">Agaricus tabescens</name>
    <dbReference type="NCBI Taxonomy" id="1929756"/>
    <lineage>
        <taxon>Eukaryota</taxon>
        <taxon>Fungi</taxon>
        <taxon>Dikarya</taxon>
        <taxon>Basidiomycota</taxon>
        <taxon>Agaricomycotina</taxon>
        <taxon>Agaricomycetes</taxon>
        <taxon>Agaricomycetidae</taxon>
        <taxon>Agaricales</taxon>
        <taxon>Marasmiineae</taxon>
        <taxon>Physalacriaceae</taxon>
        <taxon>Desarmillaria</taxon>
    </lineage>
</organism>
<evidence type="ECO:0000313" key="1">
    <source>
        <dbReference type="EMBL" id="KAK0452802.1"/>
    </source>
</evidence>
<accession>A0AA39K1V8</accession>
<protein>
    <submittedName>
        <fullName evidence="1">Uncharacterized protein</fullName>
    </submittedName>
</protein>
<dbReference type="GeneID" id="85359275"/>
<keyword evidence="2" id="KW-1185">Reference proteome</keyword>
<name>A0AA39K1V8_ARMTA</name>
<gene>
    <name evidence="1" type="ORF">EV420DRAFT_1621677</name>
</gene>
<sequence length="200" mass="21899">MIALCHSKCWVLQLTDEKGSGIYQRGMIGHVILPPSIEEITSPLCVIFIGLTLPTEEWLRKKAKPLADIEINEDMLDALDVDPVLPFHIQHVVPSGATDSATARYDDPDKEFTVGVDDEVPFQNVVITDVEGDASYADLKAAAWNHIKKNGGGYIGVPHDVSPSNEFNNPALLPMMYPTLFPYGIGGPEDPERSSPLAFK</sequence>
<dbReference type="EMBL" id="JAUEPS010000030">
    <property type="protein sequence ID" value="KAK0452802.1"/>
    <property type="molecule type" value="Genomic_DNA"/>
</dbReference>
<reference evidence="1" key="1">
    <citation type="submission" date="2023-06" db="EMBL/GenBank/DDBJ databases">
        <authorList>
            <consortium name="Lawrence Berkeley National Laboratory"/>
            <person name="Ahrendt S."/>
            <person name="Sahu N."/>
            <person name="Indic B."/>
            <person name="Wong-Bajracharya J."/>
            <person name="Merenyi Z."/>
            <person name="Ke H.-M."/>
            <person name="Monk M."/>
            <person name="Kocsube S."/>
            <person name="Drula E."/>
            <person name="Lipzen A."/>
            <person name="Balint B."/>
            <person name="Henrissat B."/>
            <person name="Andreopoulos B."/>
            <person name="Martin F.M."/>
            <person name="Harder C.B."/>
            <person name="Rigling D."/>
            <person name="Ford K.L."/>
            <person name="Foster G.D."/>
            <person name="Pangilinan J."/>
            <person name="Papanicolaou A."/>
            <person name="Barry K."/>
            <person name="LaButti K."/>
            <person name="Viragh M."/>
            <person name="Koriabine M."/>
            <person name="Yan M."/>
            <person name="Riley R."/>
            <person name="Champramary S."/>
            <person name="Plett K.L."/>
            <person name="Tsai I.J."/>
            <person name="Slot J."/>
            <person name="Sipos G."/>
            <person name="Plett J."/>
            <person name="Nagy L.G."/>
            <person name="Grigoriev I.V."/>
        </authorList>
    </citation>
    <scope>NUCLEOTIDE SEQUENCE</scope>
    <source>
        <strain evidence="1">CCBAS 213</strain>
    </source>
</reference>
<dbReference type="RefSeq" id="XP_060328138.1">
    <property type="nucleotide sequence ID" value="XM_060475727.1"/>
</dbReference>
<comment type="caution">
    <text evidence="1">The sequence shown here is derived from an EMBL/GenBank/DDBJ whole genome shotgun (WGS) entry which is preliminary data.</text>
</comment>
<proteinExistence type="predicted"/>
<dbReference type="Proteomes" id="UP001175211">
    <property type="component" value="Unassembled WGS sequence"/>
</dbReference>
<dbReference type="AlphaFoldDB" id="A0AA39K1V8"/>
<evidence type="ECO:0000313" key="2">
    <source>
        <dbReference type="Proteomes" id="UP001175211"/>
    </source>
</evidence>